<dbReference type="AlphaFoldDB" id="A0A5M6CPR6"/>
<proteinExistence type="predicted"/>
<dbReference type="EMBL" id="VWSH01000001">
    <property type="protein sequence ID" value="KAA5537154.1"/>
    <property type="molecule type" value="Genomic_DNA"/>
</dbReference>
<gene>
    <name evidence="2" type="ORF">F0919_05640</name>
</gene>
<dbReference type="Proteomes" id="UP000323632">
    <property type="component" value="Unassembled WGS sequence"/>
</dbReference>
<name>A0A5M6CPR6_9BACT</name>
<dbReference type="Pfam" id="PF00293">
    <property type="entry name" value="NUDIX"/>
    <property type="match status" value="1"/>
</dbReference>
<dbReference type="InterPro" id="IPR000086">
    <property type="entry name" value="NUDIX_hydrolase_dom"/>
</dbReference>
<reference evidence="2 3" key="1">
    <citation type="submission" date="2019-09" db="EMBL/GenBank/DDBJ databases">
        <title>Genome sequence and assembly of Taibaiella sp.</title>
        <authorList>
            <person name="Chhetri G."/>
        </authorList>
    </citation>
    <scope>NUCLEOTIDE SEQUENCE [LARGE SCALE GENOMIC DNA]</scope>
    <source>
        <strain evidence="2 3">KVB11</strain>
    </source>
</reference>
<dbReference type="InterPro" id="IPR015797">
    <property type="entry name" value="NUDIX_hydrolase-like_dom_sf"/>
</dbReference>
<dbReference type="PROSITE" id="PS51462">
    <property type="entry name" value="NUDIX"/>
    <property type="match status" value="1"/>
</dbReference>
<evidence type="ECO:0000259" key="1">
    <source>
        <dbReference type="PROSITE" id="PS51462"/>
    </source>
</evidence>
<accession>A0A5M6CPR6</accession>
<comment type="caution">
    <text evidence="2">The sequence shown here is derived from an EMBL/GenBank/DDBJ whole genome shotgun (WGS) entry which is preliminary data.</text>
</comment>
<dbReference type="SUPFAM" id="SSF55811">
    <property type="entry name" value="Nudix"/>
    <property type="match status" value="1"/>
</dbReference>
<evidence type="ECO:0000313" key="3">
    <source>
        <dbReference type="Proteomes" id="UP000323632"/>
    </source>
</evidence>
<protein>
    <submittedName>
        <fullName evidence="2">NUDIX domain-containing protein</fullName>
    </submittedName>
</protein>
<organism evidence="2 3">
    <name type="scientific">Taibaiella lutea</name>
    <dbReference type="NCBI Taxonomy" id="2608001"/>
    <lineage>
        <taxon>Bacteria</taxon>
        <taxon>Pseudomonadati</taxon>
        <taxon>Bacteroidota</taxon>
        <taxon>Chitinophagia</taxon>
        <taxon>Chitinophagales</taxon>
        <taxon>Chitinophagaceae</taxon>
        <taxon>Taibaiella</taxon>
    </lineage>
</organism>
<evidence type="ECO:0000313" key="2">
    <source>
        <dbReference type="EMBL" id="KAA5537154.1"/>
    </source>
</evidence>
<dbReference type="RefSeq" id="WP_150031730.1">
    <property type="nucleotide sequence ID" value="NZ_VWSH01000001.1"/>
</dbReference>
<keyword evidence="3" id="KW-1185">Reference proteome</keyword>
<dbReference type="Gene3D" id="3.90.79.10">
    <property type="entry name" value="Nucleoside Triphosphate Pyrophosphohydrolase"/>
    <property type="match status" value="1"/>
</dbReference>
<feature type="domain" description="Nudix hydrolase" evidence="1">
    <location>
        <begin position="1"/>
        <end position="136"/>
    </location>
</feature>
<sequence length="136" mass="15890">MKNFNIRVYGLWLEDKKVLVCKENIRGKEIVKFPGGGLEFGEGTTDCLKREWMEELNAEIEISAHFYTTDFFQPSAFDNSQVISIYYTICPTHTFSIPVFNGREHFYFREIDDTLMSEISLPIDKIVAGMLFERNR</sequence>